<evidence type="ECO:0000313" key="2">
    <source>
        <dbReference type="Proteomes" id="UP001177003"/>
    </source>
</evidence>
<proteinExistence type="predicted"/>
<name>A0AA35ZHS3_LACSI</name>
<dbReference type="Proteomes" id="UP001177003">
    <property type="component" value="Chromosome 7"/>
</dbReference>
<dbReference type="EMBL" id="OX465083">
    <property type="protein sequence ID" value="CAI9292823.1"/>
    <property type="molecule type" value="Genomic_DNA"/>
</dbReference>
<gene>
    <name evidence="1" type="ORF">LSALG_LOCUS31868</name>
</gene>
<keyword evidence="2" id="KW-1185">Reference proteome</keyword>
<organism evidence="1 2">
    <name type="scientific">Lactuca saligna</name>
    <name type="common">Willowleaf lettuce</name>
    <dbReference type="NCBI Taxonomy" id="75948"/>
    <lineage>
        <taxon>Eukaryota</taxon>
        <taxon>Viridiplantae</taxon>
        <taxon>Streptophyta</taxon>
        <taxon>Embryophyta</taxon>
        <taxon>Tracheophyta</taxon>
        <taxon>Spermatophyta</taxon>
        <taxon>Magnoliopsida</taxon>
        <taxon>eudicotyledons</taxon>
        <taxon>Gunneridae</taxon>
        <taxon>Pentapetalae</taxon>
        <taxon>asterids</taxon>
        <taxon>campanulids</taxon>
        <taxon>Asterales</taxon>
        <taxon>Asteraceae</taxon>
        <taxon>Cichorioideae</taxon>
        <taxon>Cichorieae</taxon>
        <taxon>Lactucinae</taxon>
        <taxon>Lactuca</taxon>
    </lineage>
</organism>
<reference evidence="1" key="1">
    <citation type="submission" date="2023-04" db="EMBL/GenBank/DDBJ databases">
        <authorList>
            <person name="Vijverberg K."/>
            <person name="Xiong W."/>
            <person name="Schranz E."/>
        </authorList>
    </citation>
    <scope>NUCLEOTIDE SEQUENCE</scope>
</reference>
<dbReference type="AlphaFoldDB" id="A0AA35ZHS3"/>
<accession>A0AA35ZHS3</accession>
<sequence length="117" mass="12574">MSLVFPDGRHIVRPTIRTTTNVQPILLLLPRHVSSITTAKQQHSRYTGALAHHGTNGIELTAKSTNACIPHTCSVLAANAGVQPRILLPIRSRICRPLSHVAGNGQWSTCISTHGTA</sequence>
<protein>
    <submittedName>
        <fullName evidence="1">Uncharacterized protein</fullName>
    </submittedName>
</protein>
<evidence type="ECO:0000313" key="1">
    <source>
        <dbReference type="EMBL" id="CAI9292823.1"/>
    </source>
</evidence>